<reference evidence="2" key="1">
    <citation type="submission" date="2016-10" db="EMBL/GenBank/DDBJ databases">
        <authorList>
            <person name="Varghese N."/>
            <person name="Submissions S."/>
        </authorList>
    </citation>
    <scope>NUCLEOTIDE SEQUENCE [LARGE SCALE GENOMIC DNA]</scope>
    <source>
        <strain evidence="2">DSM 43163</strain>
    </source>
</reference>
<dbReference type="Proteomes" id="UP000236723">
    <property type="component" value="Unassembled WGS sequence"/>
</dbReference>
<dbReference type="PANTHER" id="PTHR30283">
    <property type="entry name" value="PEROXIDE STRESS RESPONSE PROTEIN YAAA"/>
    <property type="match status" value="1"/>
</dbReference>
<dbReference type="Pfam" id="PF03883">
    <property type="entry name" value="H2O2_YaaD"/>
    <property type="match status" value="1"/>
</dbReference>
<dbReference type="InterPro" id="IPR005583">
    <property type="entry name" value="YaaA"/>
</dbReference>
<accession>A0A1H5XWX3</accession>
<organism evidence="1 2">
    <name type="scientific">Thermomonospora echinospora</name>
    <dbReference type="NCBI Taxonomy" id="1992"/>
    <lineage>
        <taxon>Bacteria</taxon>
        <taxon>Bacillati</taxon>
        <taxon>Actinomycetota</taxon>
        <taxon>Actinomycetes</taxon>
        <taxon>Streptosporangiales</taxon>
        <taxon>Thermomonosporaceae</taxon>
        <taxon>Thermomonospora</taxon>
    </lineage>
</organism>
<dbReference type="GO" id="GO:0033194">
    <property type="term" value="P:response to hydroperoxide"/>
    <property type="evidence" value="ECO:0007669"/>
    <property type="project" value="TreeGrafter"/>
</dbReference>
<dbReference type="AlphaFoldDB" id="A0A1H5XWX3"/>
<sequence length="266" mass="28460">MNAKTETTTRIGGTVLIVLPPSEGKACGGDGPPLDPAGLSFPELNPIRERVLSALAEVCGRDDAPQVLALPRTQAEEALRRNRDLHTAPTLPVSRLYKGVLYENLALASLDEAARRAADEQIVILSGLWGALRLTDRIPPYRLAMAVSLPPLGRLAALWRPALEQALRPTGLVVDMRSAPYAVAWRPAAPTVTVRVFREFHVPGGVPKRTVVSHMAKATRGKVAHDLLKAGVDPASPEELLKAVCGLGYSAELSGDGRHLDVVLHA</sequence>
<dbReference type="GO" id="GO:0005829">
    <property type="term" value="C:cytosol"/>
    <property type="evidence" value="ECO:0007669"/>
    <property type="project" value="TreeGrafter"/>
</dbReference>
<keyword evidence="2" id="KW-1185">Reference proteome</keyword>
<evidence type="ECO:0000313" key="2">
    <source>
        <dbReference type="Proteomes" id="UP000236723"/>
    </source>
</evidence>
<name>A0A1H5XWX3_9ACTN</name>
<dbReference type="EMBL" id="FNVO01000003">
    <property type="protein sequence ID" value="SEG16035.1"/>
    <property type="molecule type" value="Genomic_DNA"/>
</dbReference>
<dbReference type="PANTHER" id="PTHR30283:SF4">
    <property type="entry name" value="PEROXIDE STRESS RESISTANCE PROTEIN YAAA"/>
    <property type="match status" value="1"/>
</dbReference>
<evidence type="ECO:0000313" key="1">
    <source>
        <dbReference type="EMBL" id="SEG16035.1"/>
    </source>
</evidence>
<protein>
    <submittedName>
        <fullName evidence="1">Uncharacterized protein</fullName>
    </submittedName>
</protein>
<gene>
    <name evidence="1" type="ORF">SAMN04489712_103440</name>
</gene>
<proteinExistence type="predicted"/>